<dbReference type="InterPro" id="IPR008979">
    <property type="entry name" value="Galactose-bd-like_sf"/>
</dbReference>
<evidence type="ECO:0000313" key="11">
    <source>
        <dbReference type="Proteomes" id="UP000478417"/>
    </source>
</evidence>
<keyword evidence="4" id="KW-0732">Signal</keyword>
<comment type="similarity">
    <text evidence="1">Belongs to the glycosyl hydrolase 2 family.</text>
</comment>
<proteinExistence type="inferred from homology"/>
<dbReference type="InterPro" id="IPR023232">
    <property type="entry name" value="Glyco_hydro_2_AS"/>
</dbReference>
<dbReference type="Pfam" id="PF00703">
    <property type="entry name" value="Glyco_hydro_2"/>
    <property type="match status" value="1"/>
</dbReference>
<dbReference type="InterPro" id="IPR006101">
    <property type="entry name" value="Glyco_hydro_2"/>
</dbReference>
<accession>A0A6B2M1F9</accession>
<dbReference type="InterPro" id="IPR036156">
    <property type="entry name" value="Beta-gal/glucu_dom_sf"/>
</dbReference>
<evidence type="ECO:0000256" key="1">
    <source>
        <dbReference type="ARBA" id="ARBA00007401"/>
    </source>
</evidence>
<feature type="domain" description="Glycoside hydrolase family 2" evidence="8">
    <location>
        <begin position="716"/>
        <end position="810"/>
    </location>
</feature>
<dbReference type="InterPro" id="IPR051913">
    <property type="entry name" value="GH2_Domain-Containing"/>
</dbReference>
<dbReference type="InterPro" id="IPR017853">
    <property type="entry name" value="GH"/>
</dbReference>
<keyword evidence="2 10" id="KW-0378">Hydrolase</keyword>
<dbReference type="PANTHER" id="PTHR42732">
    <property type="entry name" value="BETA-GALACTOSIDASE"/>
    <property type="match status" value="1"/>
</dbReference>
<feature type="domain" description="DUF4982" evidence="7">
    <location>
        <begin position="626"/>
        <end position="703"/>
    </location>
</feature>
<keyword evidence="11" id="KW-1185">Reference proteome</keyword>
<dbReference type="Pfam" id="PF02836">
    <property type="entry name" value="Glyco_hydro_2_C"/>
    <property type="match status" value="1"/>
</dbReference>
<evidence type="ECO:0000256" key="2">
    <source>
        <dbReference type="ARBA" id="ARBA00022801"/>
    </source>
</evidence>
<evidence type="ECO:0000313" key="10">
    <source>
        <dbReference type="EMBL" id="NDV61570.1"/>
    </source>
</evidence>
<dbReference type="Gene3D" id="2.60.40.10">
    <property type="entry name" value="Immunoglobulins"/>
    <property type="match status" value="3"/>
</dbReference>
<dbReference type="Gene3D" id="2.60.120.260">
    <property type="entry name" value="Galactose-binding domain-like"/>
    <property type="match status" value="1"/>
</dbReference>
<gene>
    <name evidence="10" type="ORF">G0Q06_03825</name>
</gene>
<feature type="chain" id="PRO_5025407282" evidence="4">
    <location>
        <begin position="19"/>
        <end position="851"/>
    </location>
</feature>
<dbReference type="GO" id="GO:0004553">
    <property type="term" value="F:hydrolase activity, hydrolyzing O-glycosyl compounds"/>
    <property type="evidence" value="ECO:0007669"/>
    <property type="project" value="InterPro"/>
</dbReference>
<dbReference type="InterPro" id="IPR054593">
    <property type="entry name" value="Beta-mannosidase-like_N2"/>
</dbReference>
<dbReference type="Pfam" id="PF18565">
    <property type="entry name" value="Glyco_hydro2_C5"/>
    <property type="match status" value="1"/>
</dbReference>
<comment type="caution">
    <text evidence="10">The sequence shown here is derived from an EMBL/GenBank/DDBJ whole genome shotgun (WGS) entry which is preliminary data.</text>
</comment>
<evidence type="ECO:0000259" key="9">
    <source>
        <dbReference type="Pfam" id="PF22666"/>
    </source>
</evidence>
<dbReference type="SUPFAM" id="SSF51445">
    <property type="entry name" value="(Trans)glycosidases"/>
    <property type="match status" value="1"/>
</dbReference>
<dbReference type="InterPro" id="IPR040605">
    <property type="entry name" value="Glyco_hydro2_dom5"/>
</dbReference>
<evidence type="ECO:0000256" key="4">
    <source>
        <dbReference type="SAM" id="SignalP"/>
    </source>
</evidence>
<feature type="domain" description="Glycoside hydrolase family 2 catalytic" evidence="6">
    <location>
        <begin position="302"/>
        <end position="508"/>
    </location>
</feature>
<dbReference type="EMBL" id="JAAGNX010000001">
    <property type="protein sequence ID" value="NDV61570.1"/>
    <property type="molecule type" value="Genomic_DNA"/>
</dbReference>
<evidence type="ECO:0000259" key="7">
    <source>
        <dbReference type="Pfam" id="PF16355"/>
    </source>
</evidence>
<evidence type="ECO:0000259" key="8">
    <source>
        <dbReference type="Pfam" id="PF18565"/>
    </source>
</evidence>
<sequence length="851" mass="96777">MNLSYSIFLLAIAFSVCACHGDTDRERTSFNADWQMMKGDFTVQTIGEAGEQLWEPVRLPHDWAISQRPVKGASMKNYGHYPLPGTYWYRKSFVLPEEDQDKLISLYFEGIMRDATIYLNGEQVGRWVYGYTSFPVNLLPYLKFGEGEVNELLVRLHLTKKFTRWYTGAGIYRDVWMIKTNPTHFVHDGVFITTPTVQNDYAIVNVETEISSAASFSGKGLVEAFILNSQDEVVAQGKRVADFRAGETISVEQELKVLKPNLWDIENPYLYKLVTKLKIDEMRVDELETNFGIRTFRFDANEGFFLNGRHVKIYGVNNHHDLGPLGTAFNLRAAERQLEILREMGCNAIRTSHNPSAPGLLDLCDRMGFLVMNELFDSWTIPKGVHDEGYTPKHWDDWWEKDLKTFVRRDRNHPSIIMWSSGNEIPEQRHEKLAQLSREITDEFHKYDPTRPVTAGFNLNKDAVENGFVDTVDVVGWNYATKFGDWYNDFRARPEFKDKPQIATETVSTQSSRGYYRFPYGEPNLNGPENQACSYVMRAPHYGLPPDMELMRQATSPSLAGEFIWTGFDYIGEPWPYEEDSTLSYYGLIDLCGFPKDIFYNYQSAWRPNYDMVHILPHWTWPGREGKLTPIHVFTNGDEAELFVNGKSHGKRRKGEGNTMVKSFSRHDAGSLAKFTNRMIWEDVIYEPGEVKVVAWKNGEKIAENAIHTAGEVARLQLTADRKKIRADYEDLSFITVDAVDDAGRFVPTFNGTLEFSVEGEGELVALGSGNPTDFTPMQGGSTYRAFNGKCLAIVRGIDGKPGSITVRVKGVPARITAEDVYSSVEVTGRKKTAPHSTQFESGEIIVTTEL</sequence>
<dbReference type="Gene3D" id="3.20.20.80">
    <property type="entry name" value="Glycosidases"/>
    <property type="match status" value="1"/>
</dbReference>
<feature type="signal peptide" evidence="4">
    <location>
        <begin position="1"/>
        <end position="18"/>
    </location>
</feature>
<dbReference type="PANTHER" id="PTHR42732:SF1">
    <property type="entry name" value="BETA-MANNOSIDASE"/>
    <property type="match status" value="1"/>
</dbReference>
<dbReference type="InterPro" id="IPR013783">
    <property type="entry name" value="Ig-like_fold"/>
</dbReference>
<evidence type="ECO:0000256" key="3">
    <source>
        <dbReference type="ARBA" id="ARBA00023295"/>
    </source>
</evidence>
<dbReference type="Proteomes" id="UP000478417">
    <property type="component" value="Unassembled WGS sequence"/>
</dbReference>
<dbReference type="AlphaFoldDB" id="A0A6B2M1F9"/>
<dbReference type="SUPFAM" id="SSF49303">
    <property type="entry name" value="beta-Galactosidase/glucuronidase domain"/>
    <property type="match status" value="1"/>
</dbReference>
<dbReference type="InterPro" id="IPR032311">
    <property type="entry name" value="DUF4982"/>
</dbReference>
<keyword evidence="3" id="KW-0326">Glycosidase</keyword>
<evidence type="ECO:0000259" key="6">
    <source>
        <dbReference type="Pfam" id="PF02836"/>
    </source>
</evidence>
<organism evidence="10 11">
    <name type="scientific">Oceanipulchritudo coccoides</name>
    <dbReference type="NCBI Taxonomy" id="2706888"/>
    <lineage>
        <taxon>Bacteria</taxon>
        <taxon>Pseudomonadati</taxon>
        <taxon>Verrucomicrobiota</taxon>
        <taxon>Opitutia</taxon>
        <taxon>Puniceicoccales</taxon>
        <taxon>Oceanipulchritudinaceae</taxon>
        <taxon>Oceanipulchritudo</taxon>
    </lineage>
</organism>
<dbReference type="InterPro" id="IPR006102">
    <property type="entry name" value="Ig-like_GH2"/>
</dbReference>
<dbReference type="InterPro" id="IPR006103">
    <property type="entry name" value="Glyco_hydro_2_cat"/>
</dbReference>
<reference evidence="10 11" key="1">
    <citation type="submission" date="2020-02" db="EMBL/GenBank/DDBJ databases">
        <title>Albibacoteraceae fam. nov., the first described family within the subdivision 4 Verrucomicrobia.</title>
        <authorList>
            <person name="Xi F."/>
        </authorList>
    </citation>
    <scope>NUCLEOTIDE SEQUENCE [LARGE SCALE GENOMIC DNA]</scope>
    <source>
        <strain evidence="10 11">CK1056</strain>
    </source>
</reference>
<dbReference type="PROSITE" id="PS00608">
    <property type="entry name" value="GLYCOSYL_HYDROL_F2_2"/>
    <property type="match status" value="1"/>
</dbReference>
<dbReference type="RefSeq" id="WP_163962628.1">
    <property type="nucleotide sequence ID" value="NZ_JAAGNX010000001.1"/>
</dbReference>
<protein>
    <submittedName>
        <fullName evidence="10">Glycoside hydrolase family 2 protein</fullName>
    </submittedName>
</protein>
<name>A0A6B2M1F9_9BACT</name>
<dbReference type="Pfam" id="PF22666">
    <property type="entry name" value="Glyco_hydro_2_N2"/>
    <property type="match status" value="1"/>
</dbReference>
<feature type="domain" description="Glycoside hydrolase family 2 immunoglobulin-like beta-sandwich" evidence="5">
    <location>
        <begin position="189"/>
        <end position="294"/>
    </location>
</feature>
<dbReference type="GO" id="GO:0005975">
    <property type="term" value="P:carbohydrate metabolic process"/>
    <property type="evidence" value="ECO:0007669"/>
    <property type="project" value="InterPro"/>
</dbReference>
<evidence type="ECO:0000259" key="5">
    <source>
        <dbReference type="Pfam" id="PF00703"/>
    </source>
</evidence>
<feature type="domain" description="Beta-mannosidase-like galactose-binding" evidence="9">
    <location>
        <begin position="86"/>
        <end position="157"/>
    </location>
</feature>
<dbReference type="PRINTS" id="PR00132">
    <property type="entry name" value="GLHYDRLASE2"/>
</dbReference>
<dbReference type="SUPFAM" id="SSF49785">
    <property type="entry name" value="Galactose-binding domain-like"/>
    <property type="match status" value="1"/>
</dbReference>
<dbReference type="Pfam" id="PF16355">
    <property type="entry name" value="DUF4982"/>
    <property type="match status" value="1"/>
</dbReference>